<dbReference type="InterPro" id="IPR039693">
    <property type="entry name" value="Rtr1/RPAP2"/>
</dbReference>
<evidence type="ECO:0000256" key="12">
    <source>
        <dbReference type="RuleBase" id="RU367080"/>
    </source>
</evidence>
<feature type="compositionally biased region" description="Basic and acidic residues" evidence="13">
    <location>
        <begin position="24"/>
        <end position="33"/>
    </location>
</feature>
<dbReference type="Proteomes" id="UP000242188">
    <property type="component" value="Unassembled WGS sequence"/>
</dbReference>
<evidence type="ECO:0000256" key="8">
    <source>
        <dbReference type="ARBA" id="ARBA00023242"/>
    </source>
</evidence>
<comment type="caution">
    <text evidence="15">The sequence shown here is derived from an EMBL/GenBank/DDBJ whole genome shotgun (WGS) entry which is preliminary data.</text>
</comment>
<dbReference type="PROSITE" id="PS51479">
    <property type="entry name" value="ZF_RTR1"/>
    <property type="match status" value="1"/>
</dbReference>
<reference evidence="15 16" key="1">
    <citation type="journal article" date="2017" name="Nat. Ecol. Evol.">
        <title>Scallop genome provides insights into evolution of bilaterian karyotype and development.</title>
        <authorList>
            <person name="Wang S."/>
            <person name="Zhang J."/>
            <person name="Jiao W."/>
            <person name="Li J."/>
            <person name="Xun X."/>
            <person name="Sun Y."/>
            <person name="Guo X."/>
            <person name="Huan P."/>
            <person name="Dong B."/>
            <person name="Zhang L."/>
            <person name="Hu X."/>
            <person name="Sun X."/>
            <person name="Wang J."/>
            <person name="Zhao C."/>
            <person name="Wang Y."/>
            <person name="Wang D."/>
            <person name="Huang X."/>
            <person name="Wang R."/>
            <person name="Lv J."/>
            <person name="Li Y."/>
            <person name="Zhang Z."/>
            <person name="Liu B."/>
            <person name="Lu W."/>
            <person name="Hui Y."/>
            <person name="Liang J."/>
            <person name="Zhou Z."/>
            <person name="Hou R."/>
            <person name="Li X."/>
            <person name="Liu Y."/>
            <person name="Li H."/>
            <person name="Ning X."/>
            <person name="Lin Y."/>
            <person name="Zhao L."/>
            <person name="Xing Q."/>
            <person name="Dou J."/>
            <person name="Li Y."/>
            <person name="Mao J."/>
            <person name="Guo H."/>
            <person name="Dou H."/>
            <person name="Li T."/>
            <person name="Mu C."/>
            <person name="Jiang W."/>
            <person name="Fu Q."/>
            <person name="Fu X."/>
            <person name="Miao Y."/>
            <person name="Liu J."/>
            <person name="Yu Q."/>
            <person name="Li R."/>
            <person name="Liao H."/>
            <person name="Li X."/>
            <person name="Kong Y."/>
            <person name="Jiang Z."/>
            <person name="Chourrout D."/>
            <person name="Li R."/>
            <person name="Bao Z."/>
        </authorList>
    </citation>
    <scope>NUCLEOTIDE SEQUENCE [LARGE SCALE GENOMIC DNA]</scope>
    <source>
        <strain evidence="15 16">PY_sf001</strain>
    </source>
</reference>
<evidence type="ECO:0000256" key="5">
    <source>
        <dbReference type="ARBA" id="ARBA00022801"/>
    </source>
</evidence>
<sequence length="659" mass="75138">MSSFQKDRTKPKHSGGQQIIDEEAERRKKIEQDVRRRQECEKKAFKIVEKLLENPVTEDTLLQDALHICPNHYDDIIEERAIAKLCGYPICPNSLGHIPKQKYHISTRSNKVYDITTRKNFCSNQCFTASQYLRRQLLTAPLWSRKHVNDKPFKLLPQEATSGLEGDEVISIQSELRQEVQSLERLEKYEAKSKDKSANRGPNNPDMLNLQSLKIADSNTSSNQDRSVSVTQSHSKSTHQEDNLIDNAEKGETKSKNKGDSTVINPNQNSETKTESGHHGDTMNAEAKMKHLQTLLNKRKHLLGQLADIQPLKVEMSNTKLSHDSDDDDEESESGKGQPRVTKLTKDSENNIDPASANVVCDNVKPPDSGMCQDPELQGNVSRTRPAMIKPQVLPAEVSQSTTFIQQQRLKNPKTPVTPSKSVIMILCQTMKQWVTKETIDFLSPQESDTPQDRIDHIGFQSKYEQLCRRIGNSENDLDDLIGESKMEDSSIPQKTVPDYRILKEETEEFGNKVAHYLQGKTSAALVVKEKDVQEQSEVHLPTVDSHDQMLIRKKIVMEKINRVMHEILTPLKLSMQEVFSELRQLVSTFRLGSQNIIFRPAEWTLVSLILFKMLARRQHYIAEAFKEESAVRYFNILLRPIHESETAVDQHVSQVIFS</sequence>
<dbReference type="STRING" id="6573.A0A210QJF9"/>
<dbReference type="GO" id="GO:0008270">
    <property type="term" value="F:zinc ion binding"/>
    <property type="evidence" value="ECO:0007669"/>
    <property type="project" value="UniProtKB-KW"/>
</dbReference>
<dbReference type="Gene3D" id="1.25.40.820">
    <property type="match status" value="1"/>
</dbReference>
<name>A0A210QJF9_MIZYE</name>
<comment type="function">
    <text evidence="12">Putative RNA polymerase II subunit B1 C-terminal domain (CTD) phosphatase involved in RNA polymerase II transcription regulation.</text>
</comment>
<keyword evidence="8 12" id="KW-0539">Nucleus</keyword>
<evidence type="ECO:0000256" key="13">
    <source>
        <dbReference type="SAM" id="MobiDB-lite"/>
    </source>
</evidence>
<evidence type="ECO:0000313" key="16">
    <source>
        <dbReference type="Proteomes" id="UP000242188"/>
    </source>
</evidence>
<feature type="compositionally biased region" description="Basic and acidic residues" evidence="13">
    <location>
        <begin position="238"/>
        <end position="259"/>
    </location>
</feature>
<dbReference type="EMBL" id="NEDP02003352">
    <property type="protein sequence ID" value="OWF48908.1"/>
    <property type="molecule type" value="Genomic_DNA"/>
</dbReference>
<keyword evidence="16" id="KW-1185">Reference proteome</keyword>
<evidence type="ECO:0000256" key="4">
    <source>
        <dbReference type="ARBA" id="ARBA00022771"/>
    </source>
</evidence>
<comment type="similarity">
    <text evidence="2 11 12">Belongs to the RPAP2 family.</text>
</comment>
<protein>
    <recommendedName>
        <fullName evidence="12">RNA polymerase II subunit B1 CTD phosphatase RPAP2 homolog</fullName>
        <ecNumber evidence="12">3.1.3.16</ecNumber>
    </recommendedName>
</protein>
<proteinExistence type="inferred from homology"/>
<dbReference type="EC" id="3.1.3.16" evidence="12"/>
<gene>
    <name evidence="15" type="ORF">KP79_PYT03597</name>
</gene>
<keyword evidence="4 12" id="KW-0863">Zinc-finger</keyword>
<evidence type="ECO:0000256" key="1">
    <source>
        <dbReference type="ARBA" id="ARBA00004123"/>
    </source>
</evidence>
<comment type="catalytic activity">
    <reaction evidence="9 12">
        <text>O-phospho-L-seryl-[protein] + H2O = L-seryl-[protein] + phosphate</text>
        <dbReference type="Rhea" id="RHEA:20629"/>
        <dbReference type="Rhea" id="RHEA-COMP:9863"/>
        <dbReference type="Rhea" id="RHEA-COMP:11604"/>
        <dbReference type="ChEBI" id="CHEBI:15377"/>
        <dbReference type="ChEBI" id="CHEBI:29999"/>
        <dbReference type="ChEBI" id="CHEBI:43474"/>
        <dbReference type="ChEBI" id="CHEBI:83421"/>
        <dbReference type="EC" id="3.1.3.16"/>
    </reaction>
</comment>
<evidence type="ECO:0000256" key="6">
    <source>
        <dbReference type="ARBA" id="ARBA00022833"/>
    </source>
</evidence>
<dbReference type="PANTHER" id="PTHR14732:SF0">
    <property type="entry name" value="RNA POLYMERASE II SUBUNIT B1 CTD PHOSPHATASE RPAP2-RELATED"/>
    <property type="match status" value="1"/>
</dbReference>
<evidence type="ECO:0000256" key="9">
    <source>
        <dbReference type="ARBA" id="ARBA00047761"/>
    </source>
</evidence>
<feature type="region of interest" description="Disordered" evidence="13">
    <location>
        <begin position="319"/>
        <end position="359"/>
    </location>
</feature>
<feature type="domain" description="RTR1-type" evidence="14">
    <location>
        <begin position="63"/>
        <end position="146"/>
    </location>
</feature>
<feature type="region of interest" description="Disordered" evidence="13">
    <location>
        <begin position="218"/>
        <end position="281"/>
    </location>
</feature>
<evidence type="ECO:0000313" key="15">
    <source>
        <dbReference type="EMBL" id="OWF48908.1"/>
    </source>
</evidence>
<organism evidence="15 16">
    <name type="scientific">Mizuhopecten yessoensis</name>
    <name type="common">Japanese scallop</name>
    <name type="synonym">Patinopecten yessoensis</name>
    <dbReference type="NCBI Taxonomy" id="6573"/>
    <lineage>
        <taxon>Eukaryota</taxon>
        <taxon>Metazoa</taxon>
        <taxon>Spiralia</taxon>
        <taxon>Lophotrochozoa</taxon>
        <taxon>Mollusca</taxon>
        <taxon>Bivalvia</taxon>
        <taxon>Autobranchia</taxon>
        <taxon>Pteriomorphia</taxon>
        <taxon>Pectinida</taxon>
        <taxon>Pectinoidea</taxon>
        <taxon>Pectinidae</taxon>
        <taxon>Mizuhopecten</taxon>
    </lineage>
</organism>
<evidence type="ECO:0000256" key="7">
    <source>
        <dbReference type="ARBA" id="ARBA00022912"/>
    </source>
</evidence>
<dbReference type="GO" id="GO:0043175">
    <property type="term" value="F:RNA polymerase core enzyme binding"/>
    <property type="evidence" value="ECO:0007669"/>
    <property type="project" value="UniProtKB-UniRule"/>
</dbReference>
<keyword evidence="5 12" id="KW-0378">Hydrolase</keyword>
<feature type="region of interest" description="Disordered" evidence="13">
    <location>
        <begin position="1"/>
        <end position="33"/>
    </location>
</feature>
<dbReference type="GO" id="GO:0008420">
    <property type="term" value="F:RNA polymerase II CTD heptapeptide repeat phosphatase activity"/>
    <property type="evidence" value="ECO:0007669"/>
    <property type="project" value="UniProtKB-UniRule"/>
</dbReference>
<feature type="compositionally biased region" description="Polar residues" evidence="13">
    <location>
        <begin position="260"/>
        <end position="271"/>
    </location>
</feature>
<evidence type="ECO:0000256" key="3">
    <source>
        <dbReference type="ARBA" id="ARBA00022723"/>
    </source>
</evidence>
<feature type="compositionally biased region" description="Polar residues" evidence="13">
    <location>
        <begin position="218"/>
        <end position="235"/>
    </location>
</feature>
<dbReference type="GO" id="GO:0005737">
    <property type="term" value="C:cytoplasm"/>
    <property type="evidence" value="ECO:0007669"/>
    <property type="project" value="TreeGrafter"/>
</dbReference>
<keyword evidence="7 12" id="KW-0904">Protein phosphatase</keyword>
<comment type="subcellular location">
    <subcellularLocation>
        <location evidence="1 12">Nucleus</location>
    </subcellularLocation>
</comment>
<evidence type="ECO:0000256" key="2">
    <source>
        <dbReference type="ARBA" id="ARBA00005676"/>
    </source>
</evidence>
<keyword evidence="3 12" id="KW-0479">Metal-binding</keyword>
<dbReference type="InterPro" id="IPR038534">
    <property type="entry name" value="Rtr1/RPAP2_sf"/>
</dbReference>
<comment type="catalytic activity">
    <reaction evidence="10 12">
        <text>O-phospho-L-threonyl-[protein] + H2O = L-threonyl-[protein] + phosphate</text>
        <dbReference type="Rhea" id="RHEA:47004"/>
        <dbReference type="Rhea" id="RHEA-COMP:11060"/>
        <dbReference type="Rhea" id="RHEA-COMP:11605"/>
        <dbReference type="ChEBI" id="CHEBI:15377"/>
        <dbReference type="ChEBI" id="CHEBI:30013"/>
        <dbReference type="ChEBI" id="CHEBI:43474"/>
        <dbReference type="ChEBI" id="CHEBI:61977"/>
        <dbReference type="EC" id="3.1.3.16"/>
    </reaction>
</comment>
<dbReference type="AlphaFoldDB" id="A0A210QJF9"/>
<evidence type="ECO:0000256" key="11">
    <source>
        <dbReference type="PROSITE-ProRule" id="PRU00812"/>
    </source>
</evidence>
<keyword evidence="6 12" id="KW-0862">Zinc</keyword>
<dbReference type="GO" id="GO:0005634">
    <property type="term" value="C:nucleus"/>
    <property type="evidence" value="ECO:0007669"/>
    <property type="project" value="UniProtKB-SubCell"/>
</dbReference>
<dbReference type="Pfam" id="PF04181">
    <property type="entry name" value="RPAP2_Rtr1"/>
    <property type="match status" value="1"/>
</dbReference>
<evidence type="ECO:0000256" key="10">
    <source>
        <dbReference type="ARBA" id="ARBA00048336"/>
    </source>
</evidence>
<feature type="region of interest" description="Disordered" evidence="13">
    <location>
        <begin position="190"/>
        <end position="209"/>
    </location>
</feature>
<dbReference type="OrthoDB" id="2590500at2759"/>
<accession>A0A210QJF9</accession>
<dbReference type="InterPro" id="IPR007308">
    <property type="entry name" value="Rtr1/RPAP2_dom"/>
</dbReference>
<evidence type="ECO:0000259" key="14">
    <source>
        <dbReference type="PROSITE" id="PS51479"/>
    </source>
</evidence>
<dbReference type="PANTHER" id="PTHR14732">
    <property type="entry name" value="RNA POLYMERASE II SUBUNIT B1 CTD PHOSPHATASE RPAP2-RELATED"/>
    <property type="match status" value="1"/>
</dbReference>
<feature type="compositionally biased region" description="Basic and acidic residues" evidence="13">
    <location>
        <begin position="272"/>
        <end position="281"/>
    </location>
</feature>